<sequence length="686" mass="80332">MKNFCIMQNLFISFLRHLIASQENTCLLSYDVNSQIESDGNSQNMNIFEHIYTEFNDDAIFDEQYNQNFELFTPETSHEIQNSTFLKMISILIIFSTILNHIYLFQLIVFTKSFNALIAIKLPLQQTKIIQSVFCFCNYTPVKDSIFSENIAEFANSASNTSYPAQNHICNTLPIESYDYSLSLNHTELSSNQKNVSLQNSTIPNNCNISSIQSFSDSNKTYSSSVINHSEIRKRRLDNKISQQIKPKKRRNASDSSDEASSLSQDAASVISEVENISEENICTVETKSSFTEQARKTLTSLFSEIEDLNTESISFESMYSKKIYNYIFYYGWNKYINDHIENYNSIIINSVKEFKDVLDVAESLLFYEKYFPGYVSQYEIICLYEIMEGILLEIKNEENFGLFYELIKFVAYYESRLSEYIESNHCLHVYFILSIISNQLKNISFEILKGIKISKCNKNIKCTSFNDEIKEEYLKIFFIQRLFSKLLLGMKNGKLRTQFYIIFIILDFGSETHHKHHYLNQKSYFRFYLLVLASFILEYKFNSNIIVLNTFLKLSLNILNLKMNSQQLFFNETHFMMKTFFLGISTVKLNLEIIDKIKVFANKSSYISENLAYLREKYLNLNTDLSVSYKHLTLNDIFLSEICLSSYLSRQYEDLLFDNKIISIGWKRLYKNKIKSPEYTLDVKN</sequence>
<feature type="region of interest" description="Disordered" evidence="1">
    <location>
        <begin position="237"/>
        <end position="267"/>
    </location>
</feature>
<feature type="chain" id="PRO_5020756105" evidence="3">
    <location>
        <begin position="22"/>
        <end position="686"/>
    </location>
</feature>
<evidence type="ECO:0000313" key="4">
    <source>
        <dbReference type="EMBL" id="TBU13668.1"/>
    </source>
</evidence>
<protein>
    <submittedName>
        <fullName evidence="4">Uncharacterized protein</fullName>
    </submittedName>
</protein>
<evidence type="ECO:0000313" key="5">
    <source>
        <dbReference type="Proteomes" id="UP000292282"/>
    </source>
</evidence>
<keyword evidence="2" id="KW-0812">Transmembrane</keyword>
<dbReference type="VEuPathDB" id="MicrosporidiaDB:CWI38_0367p0030"/>
<proteinExistence type="predicted"/>
<keyword evidence="2" id="KW-0472">Membrane</keyword>
<evidence type="ECO:0000256" key="3">
    <source>
        <dbReference type="SAM" id="SignalP"/>
    </source>
</evidence>
<evidence type="ECO:0000256" key="2">
    <source>
        <dbReference type="SAM" id="Phobius"/>
    </source>
</evidence>
<dbReference type="AlphaFoldDB" id="A0A4Q9LXX9"/>
<keyword evidence="3" id="KW-0732">Signal</keyword>
<keyword evidence="2" id="KW-1133">Transmembrane helix</keyword>
<keyword evidence="5" id="KW-1185">Reference proteome</keyword>
<feature type="transmembrane region" description="Helical" evidence="2">
    <location>
        <begin position="85"/>
        <end position="105"/>
    </location>
</feature>
<organism evidence="4 5">
    <name type="scientific">Hamiltosporidium tvaerminnensis</name>
    <dbReference type="NCBI Taxonomy" id="1176355"/>
    <lineage>
        <taxon>Eukaryota</taxon>
        <taxon>Fungi</taxon>
        <taxon>Fungi incertae sedis</taxon>
        <taxon>Microsporidia</taxon>
        <taxon>Dubosqiidae</taxon>
        <taxon>Hamiltosporidium</taxon>
    </lineage>
</organism>
<gene>
    <name evidence="4" type="ORF">CWI38_0367p0030</name>
</gene>
<dbReference type="EMBL" id="PITK01000367">
    <property type="protein sequence ID" value="TBU13668.1"/>
    <property type="molecule type" value="Genomic_DNA"/>
</dbReference>
<accession>A0A4Q9LXX9</accession>
<comment type="caution">
    <text evidence="4">The sequence shown here is derived from an EMBL/GenBank/DDBJ whole genome shotgun (WGS) entry which is preliminary data.</text>
</comment>
<evidence type="ECO:0000256" key="1">
    <source>
        <dbReference type="SAM" id="MobiDB-lite"/>
    </source>
</evidence>
<dbReference type="Proteomes" id="UP000292282">
    <property type="component" value="Unassembled WGS sequence"/>
</dbReference>
<name>A0A4Q9LXX9_9MICR</name>
<reference evidence="4 5" key="1">
    <citation type="submission" date="2017-12" db="EMBL/GenBank/DDBJ databases">
        <authorList>
            <person name="Pombert J.-F."/>
            <person name="Haag K.L."/>
            <person name="Ebert D."/>
        </authorList>
    </citation>
    <scope>NUCLEOTIDE SEQUENCE [LARGE SCALE GENOMIC DNA]</scope>
    <source>
        <strain evidence="4">IL-G-3</strain>
    </source>
</reference>
<feature type="signal peptide" evidence="3">
    <location>
        <begin position="1"/>
        <end position="21"/>
    </location>
</feature>